<keyword evidence="1" id="KW-0812">Transmembrane</keyword>
<keyword evidence="3" id="KW-1185">Reference proteome</keyword>
<reference evidence="2 3" key="2">
    <citation type="submission" date="2019-02" db="EMBL/GenBank/DDBJ databases">
        <title>'Lichenibacterium ramalinii' gen. nov. sp. nov., 'Lichenibacterium minor' gen. nov. sp. nov.</title>
        <authorList>
            <person name="Pankratov T."/>
        </authorList>
    </citation>
    <scope>NUCLEOTIDE SEQUENCE [LARGE SCALE GENOMIC DNA]</scope>
    <source>
        <strain evidence="2 3">RmlP026</strain>
    </source>
</reference>
<proteinExistence type="predicted"/>
<protein>
    <submittedName>
        <fullName evidence="2">Oxidase</fullName>
    </submittedName>
</protein>
<accession>A0A4Q2UBM2</accession>
<feature type="transmembrane region" description="Helical" evidence="1">
    <location>
        <begin position="78"/>
        <end position="99"/>
    </location>
</feature>
<feature type="transmembrane region" description="Helical" evidence="1">
    <location>
        <begin position="20"/>
        <end position="40"/>
    </location>
</feature>
<dbReference type="EMBL" id="QYBB01000006">
    <property type="protein sequence ID" value="RYC32661.1"/>
    <property type="molecule type" value="Genomic_DNA"/>
</dbReference>
<comment type="caution">
    <text evidence="2">The sequence shown here is derived from an EMBL/GenBank/DDBJ whole genome shotgun (WGS) entry which is preliminary data.</text>
</comment>
<keyword evidence="1" id="KW-0472">Membrane</keyword>
<evidence type="ECO:0000313" key="3">
    <source>
        <dbReference type="Proteomes" id="UP000290759"/>
    </source>
</evidence>
<dbReference type="OrthoDB" id="7916717at2"/>
<evidence type="ECO:0000313" key="2">
    <source>
        <dbReference type="EMBL" id="RYC32661.1"/>
    </source>
</evidence>
<feature type="transmembrane region" description="Helical" evidence="1">
    <location>
        <begin position="46"/>
        <end position="66"/>
    </location>
</feature>
<organism evidence="2 3">
    <name type="scientific">Lichenibacterium minor</name>
    <dbReference type="NCBI Taxonomy" id="2316528"/>
    <lineage>
        <taxon>Bacteria</taxon>
        <taxon>Pseudomonadati</taxon>
        <taxon>Pseudomonadota</taxon>
        <taxon>Alphaproteobacteria</taxon>
        <taxon>Hyphomicrobiales</taxon>
        <taxon>Lichenihabitantaceae</taxon>
        <taxon>Lichenibacterium</taxon>
    </lineage>
</organism>
<dbReference type="AlphaFoldDB" id="A0A4Q2UBM2"/>
<name>A0A4Q2UBM2_9HYPH</name>
<dbReference type="RefSeq" id="WP_129225250.1">
    <property type="nucleotide sequence ID" value="NZ_QYBB01000006.1"/>
</dbReference>
<keyword evidence="1" id="KW-1133">Transmembrane helix</keyword>
<sequence length="106" mass="12092">MQGPLFTDAQKREFVRRMDIPLRVFVGLILSLGTMVLFGATRPASWIWMAEVAVLLVMVVVTMLYAMEVKDDLPLMRMWSVVGFAWLCILFGMVLIDYLTRGGFPM</sequence>
<reference evidence="2 3" key="1">
    <citation type="submission" date="2018-12" db="EMBL/GenBank/DDBJ databases">
        <authorList>
            <person name="Grouzdev D.S."/>
            <person name="Krutkina M.S."/>
        </authorList>
    </citation>
    <scope>NUCLEOTIDE SEQUENCE [LARGE SCALE GENOMIC DNA]</scope>
    <source>
        <strain evidence="2 3">RmlP026</strain>
    </source>
</reference>
<gene>
    <name evidence="2" type="ORF">D3273_08015</name>
</gene>
<evidence type="ECO:0000256" key="1">
    <source>
        <dbReference type="SAM" id="Phobius"/>
    </source>
</evidence>
<dbReference type="Proteomes" id="UP000290759">
    <property type="component" value="Unassembled WGS sequence"/>
</dbReference>